<evidence type="ECO:0000313" key="3">
    <source>
        <dbReference type="Proteomes" id="UP001367508"/>
    </source>
</evidence>
<proteinExistence type="predicted"/>
<dbReference type="Proteomes" id="UP001367508">
    <property type="component" value="Unassembled WGS sequence"/>
</dbReference>
<organism evidence="2 3">
    <name type="scientific">Canavalia gladiata</name>
    <name type="common">Sword bean</name>
    <name type="synonym">Dolichos gladiatus</name>
    <dbReference type="NCBI Taxonomy" id="3824"/>
    <lineage>
        <taxon>Eukaryota</taxon>
        <taxon>Viridiplantae</taxon>
        <taxon>Streptophyta</taxon>
        <taxon>Embryophyta</taxon>
        <taxon>Tracheophyta</taxon>
        <taxon>Spermatophyta</taxon>
        <taxon>Magnoliopsida</taxon>
        <taxon>eudicotyledons</taxon>
        <taxon>Gunneridae</taxon>
        <taxon>Pentapetalae</taxon>
        <taxon>rosids</taxon>
        <taxon>fabids</taxon>
        <taxon>Fabales</taxon>
        <taxon>Fabaceae</taxon>
        <taxon>Papilionoideae</taxon>
        <taxon>50 kb inversion clade</taxon>
        <taxon>NPAAA clade</taxon>
        <taxon>indigoferoid/millettioid clade</taxon>
        <taxon>Phaseoleae</taxon>
        <taxon>Canavalia</taxon>
    </lineage>
</organism>
<accession>A0AAN9MBB3</accession>
<dbReference type="AlphaFoldDB" id="A0AAN9MBB3"/>
<protein>
    <submittedName>
        <fullName evidence="2">Uncharacterized protein</fullName>
    </submittedName>
</protein>
<feature type="region of interest" description="Disordered" evidence="1">
    <location>
        <begin position="71"/>
        <end position="94"/>
    </location>
</feature>
<keyword evidence="3" id="KW-1185">Reference proteome</keyword>
<evidence type="ECO:0000256" key="1">
    <source>
        <dbReference type="SAM" id="MobiDB-lite"/>
    </source>
</evidence>
<name>A0AAN9MBB3_CANGL</name>
<gene>
    <name evidence="2" type="ORF">VNO77_10775</name>
</gene>
<dbReference type="EMBL" id="JAYMYQ010000002">
    <property type="protein sequence ID" value="KAK7351374.1"/>
    <property type="molecule type" value="Genomic_DNA"/>
</dbReference>
<evidence type="ECO:0000313" key="2">
    <source>
        <dbReference type="EMBL" id="KAK7351374.1"/>
    </source>
</evidence>
<comment type="caution">
    <text evidence="2">The sequence shown here is derived from an EMBL/GenBank/DDBJ whole genome shotgun (WGS) entry which is preliminary data.</text>
</comment>
<reference evidence="2 3" key="1">
    <citation type="submission" date="2024-01" db="EMBL/GenBank/DDBJ databases">
        <title>The genomes of 5 underutilized Papilionoideae crops provide insights into root nodulation and disease resistanc.</title>
        <authorList>
            <person name="Jiang F."/>
        </authorList>
    </citation>
    <scope>NUCLEOTIDE SEQUENCE [LARGE SCALE GENOMIC DNA]</scope>
    <source>
        <strain evidence="2">LVBAO_FW01</strain>
        <tissue evidence="2">Leaves</tissue>
    </source>
</reference>
<sequence length="114" mass="13362">MMLPRQLIRFIDMNPVKFVQLHHFRREFSIENQLNVVGDASHSKNIITREVAKVKSREEKREEELARARASMRRAALGTDHRRNLTSPTAHNDIPSAAVYRNPRLFYQYPLLPP</sequence>